<keyword evidence="1" id="KW-0472">Membrane</keyword>
<dbReference type="PANTHER" id="PTHR10790:SF51">
    <property type="entry name" value="TETRATRICOPEPTIDE REPEAT PROTEIN"/>
    <property type="match status" value="1"/>
</dbReference>
<dbReference type="OrthoDB" id="134460at2"/>
<feature type="transmembrane region" description="Helical" evidence="1">
    <location>
        <begin position="429"/>
        <end position="447"/>
    </location>
</feature>
<evidence type="ECO:0000313" key="2">
    <source>
        <dbReference type="EMBL" id="PQV64425.1"/>
    </source>
</evidence>
<dbReference type="Proteomes" id="UP000237684">
    <property type="component" value="Unassembled WGS sequence"/>
</dbReference>
<proteinExistence type="predicted"/>
<gene>
    <name evidence="2" type="ORF">B1R32_105106</name>
</gene>
<keyword evidence="1" id="KW-1133">Transmembrane helix</keyword>
<dbReference type="InParanoid" id="A0A2S8SUF3"/>
<feature type="transmembrane region" description="Helical" evidence="1">
    <location>
        <begin position="547"/>
        <end position="568"/>
    </location>
</feature>
<dbReference type="AlphaFoldDB" id="A0A2S8SUF3"/>
<evidence type="ECO:0000256" key="1">
    <source>
        <dbReference type="SAM" id="Phobius"/>
    </source>
</evidence>
<feature type="transmembrane region" description="Helical" evidence="1">
    <location>
        <begin position="402"/>
        <end position="422"/>
    </location>
</feature>
<dbReference type="Pfam" id="PF10060">
    <property type="entry name" value="DUF2298"/>
    <property type="match status" value="1"/>
</dbReference>
<keyword evidence="1" id="KW-0812">Transmembrane</keyword>
<feature type="transmembrane region" description="Helical" evidence="1">
    <location>
        <begin position="273"/>
        <end position="292"/>
    </location>
</feature>
<protein>
    <submittedName>
        <fullName evidence="2">Putative membrane protein</fullName>
    </submittedName>
</protein>
<organism evidence="2 3">
    <name type="scientific">Abditibacterium utsteinense</name>
    <dbReference type="NCBI Taxonomy" id="1960156"/>
    <lineage>
        <taxon>Bacteria</taxon>
        <taxon>Pseudomonadati</taxon>
        <taxon>Abditibacteriota</taxon>
        <taxon>Abditibacteriia</taxon>
        <taxon>Abditibacteriales</taxon>
        <taxon>Abditibacteriaceae</taxon>
        <taxon>Abditibacterium</taxon>
    </lineage>
</organism>
<feature type="transmembrane region" description="Helical" evidence="1">
    <location>
        <begin position="100"/>
        <end position="119"/>
    </location>
</feature>
<feature type="transmembrane region" description="Helical" evidence="1">
    <location>
        <begin position="212"/>
        <end position="232"/>
    </location>
</feature>
<feature type="transmembrane region" description="Helical" evidence="1">
    <location>
        <begin position="181"/>
        <end position="205"/>
    </location>
</feature>
<feature type="transmembrane region" description="Helical" evidence="1">
    <location>
        <begin position="36"/>
        <end position="55"/>
    </location>
</feature>
<dbReference type="InterPro" id="IPR018746">
    <property type="entry name" value="DUF2298"/>
</dbReference>
<comment type="caution">
    <text evidence="2">The sequence shown here is derived from an EMBL/GenBank/DDBJ whole genome shotgun (WGS) entry which is preliminary data.</text>
</comment>
<dbReference type="NCBIfam" id="TIGR03662">
    <property type="entry name" value="Chlor_Arch_YYY"/>
    <property type="match status" value="1"/>
</dbReference>
<feature type="transmembrane region" description="Helical" evidence="1">
    <location>
        <begin position="453"/>
        <end position="469"/>
    </location>
</feature>
<reference evidence="2 3" key="1">
    <citation type="journal article" date="2018" name="Syst. Appl. Microbiol.">
        <title>Abditibacterium utsteinense sp. nov., the first cultivated member of candidate phylum FBP, isolated from ice-free Antarctic soil samples.</title>
        <authorList>
            <person name="Tahon G."/>
            <person name="Tytgat B."/>
            <person name="Lebbe L."/>
            <person name="Carlier A."/>
            <person name="Willems A."/>
        </authorList>
    </citation>
    <scope>NUCLEOTIDE SEQUENCE [LARGE SCALE GENOMIC DNA]</scope>
    <source>
        <strain evidence="2 3">LMG 29911</strain>
    </source>
</reference>
<accession>A0A2S8SUF3</accession>
<evidence type="ECO:0000313" key="3">
    <source>
        <dbReference type="Proteomes" id="UP000237684"/>
    </source>
</evidence>
<dbReference type="EMBL" id="NIGF01000005">
    <property type="protein sequence ID" value="PQV64425.1"/>
    <property type="molecule type" value="Genomic_DNA"/>
</dbReference>
<dbReference type="PANTHER" id="PTHR10790">
    <property type="entry name" value="TPR-DOMAIN CONTAINING PROTEIN"/>
    <property type="match status" value="1"/>
</dbReference>
<feature type="transmembrane region" description="Helical" evidence="1">
    <location>
        <begin position="478"/>
        <end position="501"/>
    </location>
</feature>
<feature type="transmembrane region" description="Helical" evidence="1">
    <location>
        <begin position="61"/>
        <end position="80"/>
    </location>
</feature>
<keyword evidence="3" id="KW-1185">Reference proteome</keyword>
<feature type="transmembrane region" description="Helical" evidence="1">
    <location>
        <begin position="361"/>
        <end position="382"/>
    </location>
</feature>
<feature type="transmembrane region" description="Helical" evidence="1">
    <location>
        <begin position="521"/>
        <end position="540"/>
    </location>
</feature>
<feature type="transmembrane region" description="Helical" evidence="1">
    <location>
        <begin position="6"/>
        <end position="24"/>
    </location>
</feature>
<name>A0A2S8SUF3_9BACT</name>
<dbReference type="RefSeq" id="WP_123580474.1">
    <property type="nucleotide sequence ID" value="NZ_NIGF01000005.1"/>
</dbReference>
<sequence length="738" mass="82344">MPLVTFALWFALVWGAGWFFFPVARRLFAGVLPDAGLAAGRILFLVIWTLVAFWAGYAGLALRFSALFWMVLALFGLLIWKRDALSMKAEIRIRKRAIWASEAIFLTVFLSFFAVRGFWSDVNGNNGEKSMDSALIGSLVRAEKLPPSNPYAAGARLNSYYYFGHLQSALLTDAIDSHPRWTYNLMCATLPALCFSTLFSLGAALTKRIKGGIFCCVSVLGLGTLQPIYQWLRPQEFGADTIFRLQFFAVSRVIPYSINEFPFFTFNQADLHAHYFALPLALATISLSYSIFCGNKVAIWPATALLAAQILTNTWDFPAYALIVGLAIWGGAHAKNQQVEKTSELEKQKPNSISRLFCSPWARLIFVFGGALLLAAPYLLHLKTAASPPKWLTFPVSPLREWLLLWGVFAAAWLAFLSYSISDSRRYHAFFLGLGAIFGFYALAIPWQKPDPFVLPLIAILLGLSLWGARQLRNEARFLCLLAVAGLCALMWSETTWAGFLGDAKNLGFDDFKRQDTVFKFGLQTWILWGIATSCGAFLTHKKWPSVLKLAFAPALSVMAIASVAVIFGRARNFEKWDGWDAWAHLAPSEKMAAQWLVTHVKPGENLLEAERQEGGDYSPYARYASATGIPTVVGPQAHTFQWSPANSGDAGREWAEVFRRKTLARAIYTVGSAVQRSDWLRSFGVKTIVFGELERQEYGIDALKNLKEDPNLVEVARFDASTNDIDASHRVQIFRVK</sequence>